<comment type="caution">
    <text evidence="9">The sequence shown here is derived from an EMBL/GenBank/DDBJ whole genome shotgun (WGS) entry which is preliminary data.</text>
</comment>
<dbReference type="EC" id="2.1.1.107" evidence="2"/>
<dbReference type="InterPro" id="IPR000878">
    <property type="entry name" value="4pyrrol_Mease"/>
</dbReference>
<protein>
    <recommendedName>
        <fullName evidence="2">uroporphyrinogen-III C-methyltransferase</fullName>
        <ecNumber evidence="2">2.1.1.107</ecNumber>
    </recommendedName>
</protein>
<dbReference type="InterPro" id="IPR050161">
    <property type="entry name" value="Siro_Cobalamin_biosynth"/>
</dbReference>
<dbReference type="InterPro" id="IPR035996">
    <property type="entry name" value="4pyrrol_Methylase_sf"/>
</dbReference>
<evidence type="ECO:0000256" key="4">
    <source>
        <dbReference type="ARBA" id="ARBA00022679"/>
    </source>
</evidence>
<evidence type="ECO:0000256" key="6">
    <source>
        <dbReference type="ARBA" id="ARBA00023244"/>
    </source>
</evidence>
<dbReference type="Gene3D" id="3.40.1010.10">
    <property type="entry name" value="Cobalt-precorrin-4 Transmethylase, Domain 1"/>
    <property type="match status" value="1"/>
</dbReference>
<dbReference type="EMBL" id="JBHRXN010000022">
    <property type="protein sequence ID" value="MFC3532293.1"/>
    <property type="molecule type" value="Genomic_DNA"/>
</dbReference>
<dbReference type="CDD" id="cd11642">
    <property type="entry name" value="SUMT"/>
    <property type="match status" value="1"/>
</dbReference>
<dbReference type="NCBIfam" id="TIGR01469">
    <property type="entry name" value="cobA_cysG_Cterm"/>
    <property type="match status" value="1"/>
</dbReference>
<evidence type="ECO:0000313" key="10">
    <source>
        <dbReference type="Proteomes" id="UP001595741"/>
    </source>
</evidence>
<dbReference type="GO" id="GO:0032259">
    <property type="term" value="P:methylation"/>
    <property type="evidence" value="ECO:0007669"/>
    <property type="project" value="UniProtKB-KW"/>
</dbReference>
<dbReference type="PROSITE" id="PS00839">
    <property type="entry name" value="SUMT_1"/>
    <property type="match status" value="1"/>
</dbReference>
<keyword evidence="4 9" id="KW-0808">Transferase</keyword>
<dbReference type="Pfam" id="PF00590">
    <property type="entry name" value="TP_methylase"/>
    <property type="match status" value="1"/>
</dbReference>
<accession>A0ABV7RHA0</accession>
<dbReference type="SUPFAM" id="SSF53790">
    <property type="entry name" value="Tetrapyrrole methylase"/>
    <property type="match status" value="1"/>
</dbReference>
<dbReference type="InterPro" id="IPR006366">
    <property type="entry name" value="CobA/CysG_C"/>
</dbReference>
<evidence type="ECO:0000313" key="9">
    <source>
        <dbReference type="EMBL" id="MFC3532293.1"/>
    </source>
</evidence>
<evidence type="ECO:0000256" key="3">
    <source>
        <dbReference type="ARBA" id="ARBA00022603"/>
    </source>
</evidence>
<feature type="domain" description="Tetrapyrrole methylase" evidence="8">
    <location>
        <begin position="4"/>
        <end position="213"/>
    </location>
</feature>
<dbReference type="PANTHER" id="PTHR45790:SF3">
    <property type="entry name" value="S-ADENOSYL-L-METHIONINE-DEPENDENT UROPORPHYRINOGEN III METHYLTRANSFERASE, CHLOROPLASTIC"/>
    <property type="match status" value="1"/>
</dbReference>
<dbReference type="GO" id="GO:0004851">
    <property type="term" value="F:uroporphyrin-III C-methyltransferase activity"/>
    <property type="evidence" value="ECO:0007669"/>
    <property type="project" value="UniProtKB-EC"/>
</dbReference>
<name>A0ABV7RHA0_9NEIS</name>
<keyword evidence="6" id="KW-0627">Porphyrin biosynthesis</keyword>
<keyword evidence="5" id="KW-0949">S-adenosyl-L-methionine</keyword>
<proteinExistence type="inferred from homology"/>
<evidence type="ECO:0000256" key="2">
    <source>
        <dbReference type="ARBA" id="ARBA00012162"/>
    </source>
</evidence>
<keyword evidence="10" id="KW-1185">Reference proteome</keyword>
<dbReference type="InterPro" id="IPR014776">
    <property type="entry name" value="4pyrrole_Mease_sub2"/>
</dbReference>
<organism evidence="9 10">
    <name type="scientific">Vogesella facilis</name>
    <dbReference type="NCBI Taxonomy" id="1655232"/>
    <lineage>
        <taxon>Bacteria</taxon>
        <taxon>Pseudomonadati</taxon>
        <taxon>Pseudomonadota</taxon>
        <taxon>Betaproteobacteria</taxon>
        <taxon>Neisseriales</taxon>
        <taxon>Chromobacteriaceae</taxon>
        <taxon>Vogesella</taxon>
    </lineage>
</organism>
<dbReference type="Gene3D" id="3.30.950.10">
    <property type="entry name" value="Methyltransferase, Cobalt-precorrin-4 Transmethylase, Domain 2"/>
    <property type="match status" value="1"/>
</dbReference>
<keyword evidence="3 9" id="KW-0489">Methyltransferase</keyword>
<evidence type="ECO:0000256" key="1">
    <source>
        <dbReference type="ARBA" id="ARBA00005879"/>
    </source>
</evidence>
<reference evidence="10" key="1">
    <citation type="journal article" date="2019" name="Int. J. Syst. Evol. Microbiol.">
        <title>The Global Catalogue of Microorganisms (GCM) 10K type strain sequencing project: providing services to taxonomists for standard genome sequencing and annotation.</title>
        <authorList>
            <consortium name="The Broad Institute Genomics Platform"/>
            <consortium name="The Broad Institute Genome Sequencing Center for Infectious Disease"/>
            <person name="Wu L."/>
            <person name="Ma J."/>
        </authorList>
    </citation>
    <scope>NUCLEOTIDE SEQUENCE [LARGE SCALE GENOMIC DNA]</scope>
    <source>
        <strain evidence="10">KCTC 42742</strain>
    </source>
</reference>
<dbReference type="Proteomes" id="UP001595741">
    <property type="component" value="Unassembled WGS sequence"/>
</dbReference>
<sequence length="252" mass="26522">MNGKVWLVGAGPGDAELLTLKALRVIQACDVWLVDDLVGRDILEFARPGTRIVEVGKRGGCKSTPQDFILRLMARYARQGRQVARLKGGDPFIFGRGGEEWAWLAERGIEVEAVGGITAAFAAGTDLGLPLTHRGVARGVALVTAHTMDGSRPDWQGLAAANLTVVCYMGMSNVDVLADELMAAGFAPELPVAVVHRAGCADQRHIVSSLHTLAADVASSGLASPAVIVLGEVVRHACVVNTPATAARWQVA</sequence>
<gene>
    <name evidence="9" type="primary">cobA</name>
    <name evidence="9" type="ORF">ACFOLG_08855</name>
</gene>
<comment type="pathway">
    <text evidence="7">Porphyrin-containing compound metabolism; siroheme biosynthesis; precorrin-2 from uroporphyrinogen III: step 1/1.</text>
</comment>
<evidence type="ECO:0000256" key="5">
    <source>
        <dbReference type="ARBA" id="ARBA00022691"/>
    </source>
</evidence>
<evidence type="ECO:0000256" key="7">
    <source>
        <dbReference type="ARBA" id="ARBA00025705"/>
    </source>
</evidence>
<dbReference type="InterPro" id="IPR003043">
    <property type="entry name" value="Uropor_MeTrfase_CS"/>
</dbReference>
<dbReference type="InterPro" id="IPR014777">
    <property type="entry name" value="4pyrrole_Mease_sub1"/>
</dbReference>
<dbReference type="PANTHER" id="PTHR45790">
    <property type="entry name" value="SIROHEME SYNTHASE-RELATED"/>
    <property type="match status" value="1"/>
</dbReference>
<evidence type="ECO:0000259" key="8">
    <source>
        <dbReference type="Pfam" id="PF00590"/>
    </source>
</evidence>
<dbReference type="RefSeq" id="WP_386090886.1">
    <property type="nucleotide sequence ID" value="NZ_JBHRXN010000022.1"/>
</dbReference>
<dbReference type="NCBIfam" id="NF004790">
    <property type="entry name" value="PRK06136.1"/>
    <property type="match status" value="1"/>
</dbReference>
<comment type="similarity">
    <text evidence="1">Belongs to the precorrin methyltransferase family.</text>
</comment>